<evidence type="ECO:0000259" key="1">
    <source>
        <dbReference type="Pfam" id="PF01408"/>
    </source>
</evidence>
<evidence type="ECO:0000313" key="4">
    <source>
        <dbReference type="Proteomes" id="UP000525652"/>
    </source>
</evidence>
<accession>A0A7X1AYA7</accession>
<dbReference type="Pfam" id="PF22725">
    <property type="entry name" value="GFO_IDH_MocA_C3"/>
    <property type="match status" value="1"/>
</dbReference>
<dbReference type="Pfam" id="PF01408">
    <property type="entry name" value="GFO_IDH_MocA"/>
    <property type="match status" value="1"/>
</dbReference>
<dbReference type="Gene3D" id="3.30.360.10">
    <property type="entry name" value="Dihydrodipicolinate Reductase, domain 2"/>
    <property type="match status" value="1"/>
</dbReference>
<dbReference type="InterPro" id="IPR055170">
    <property type="entry name" value="GFO_IDH_MocA-like_dom"/>
</dbReference>
<dbReference type="Proteomes" id="UP000525652">
    <property type="component" value="Unassembled WGS sequence"/>
</dbReference>
<dbReference type="InterPro" id="IPR036291">
    <property type="entry name" value="NAD(P)-bd_dom_sf"/>
</dbReference>
<dbReference type="PANTHER" id="PTHR43249">
    <property type="entry name" value="UDP-N-ACETYL-2-AMINO-2-DEOXY-D-GLUCURONATE OXIDASE"/>
    <property type="match status" value="1"/>
</dbReference>
<dbReference type="InterPro" id="IPR000683">
    <property type="entry name" value="Gfo/Idh/MocA-like_OxRdtase_N"/>
</dbReference>
<dbReference type="PANTHER" id="PTHR43249:SF1">
    <property type="entry name" value="D-GLUCOSIDE 3-DEHYDROGENASE"/>
    <property type="match status" value="1"/>
</dbReference>
<reference evidence="3 4" key="1">
    <citation type="submission" date="2020-07" db="EMBL/GenBank/DDBJ databases">
        <authorList>
            <person name="Feng X."/>
        </authorList>
    </citation>
    <scope>NUCLEOTIDE SEQUENCE [LARGE SCALE GENOMIC DNA]</scope>
    <source>
        <strain evidence="3 4">JCM14086</strain>
    </source>
</reference>
<dbReference type="Gene3D" id="3.40.50.720">
    <property type="entry name" value="NAD(P)-binding Rossmann-like Domain"/>
    <property type="match status" value="1"/>
</dbReference>
<feature type="domain" description="Gfo/Idh/MocA-like oxidoreductase N-terminal" evidence="1">
    <location>
        <begin position="13"/>
        <end position="129"/>
    </location>
</feature>
<keyword evidence="4" id="KW-1185">Reference proteome</keyword>
<dbReference type="AlphaFoldDB" id="A0A7X1AYA7"/>
<sequence>MAQKTVVESNKTIRFALVGCGSIAKTQIKALRELSPLAELVCICDRIPERAEALAQEFGLESIEFETACGDPEIDAITFCTPSGVHAGQAVEALEAGKHVVVEKPMDVTVEACEKLKAAADRSGKQFAVISQHRFDPASKTVSQAIVERKLGDLVFAEARIPWYRTQEYYDSGDWRGTWELDGGGCLMNQGIHTVDLMLWLAGPVKRVFARMKTVAHERIEVEDLITVQVEFASGMMGSLIASTALYPGYPISLGLFGTTGSAVIEGDELETLAIQGEETIRGDGANAHAVQVATGGTRSATNEAEKPSDSVWKWGDAHREQFREFVECIHSGAKPTVTAEDGLAAVRFIKSCYESAQKGDWIELGG</sequence>
<dbReference type="SUPFAM" id="SSF55347">
    <property type="entry name" value="Glyceraldehyde-3-phosphate dehydrogenase-like, C-terminal domain"/>
    <property type="match status" value="1"/>
</dbReference>
<gene>
    <name evidence="3" type="ORF">H5P30_10495</name>
</gene>
<proteinExistence type="predicted"/>
<comment type="caution">
    <text evidence="3">The sequence shown here is derived from an EMBL/GenBank/DDBJ whole genome shotgun (WGS) entry which is preliminary data.</text>
</comment>
<name>A0A7X1AYA7_9BACT</name>
<organism evidence="3 4">
    <name type="scientific">Puniceicoccus vermicola</name>
    <dbReference type="NCBI Taxonomy" id="388746"/>
    <lineage>
        <taxon>Bacteria</taxon>
        <taxon>Pseudomonadati</taxon>
        <taxon>Verrucomicrobiota</taxon>
        <taxon>Opitutia</taxon>
        <taxon>Puniceicoccales</taxon>
        <taxon>Puniceicoccaceae</taxon>
        <taxon>Puniceicoccus</taxon>
    </lineage>
</organism>
<dbReference type="RefSeq" id="WP_185692901.1">
    <property type="nucleotide sequence ID" value="NZ_JACHVA010000082.1"/>
</dbReference>
<protein>
    <submittedName>
        <fullName evidence="3">Gfo/Idh/MocA family oxidoreductase</fullName>
    </submittedName>
</protein>
<dbReference type="SUPFAM" id="SSF51735">
    <property type="entry name" value="NAD(P)-binding Rossmann-fold domains"/>
    <property type="match status" value="1"/>
</dbReference>
<evidence type="ECO:0000313" key="3">
    <source>
        <dbReference type="EMBL" id="MBC2602206.1"/>
    </source>
</evidence>
<dbReference type="InterPro" id="IPR052515">
    <property type="entry name" value="Gfo/Idh/MocA_Oxidoreductase"/>
</dbReference>
<feature type="domain" description="GFO/IDH/MocA-like oxidoreductase" evidence="2">
    <location>
        <begin position="141"/>
        <end position="263"/>
    </location>
</feature>
<dbReference type="EMBL" id="JACHVA010000082">
    <property type="protein sequence ID" value="MBC2602206.1"/>
    <property type="molecule type" value="Genomic_DNA"/>
</dbReference>
<dbReference type="GO" id="GO:0000166">
    <property type="term" value="F:nucleotide binding"/>
    <property type="evidence" value="ECO:0007669"/>
    <property type="project" value="InterPro"/>
</dbReference>
<evidence type="ECO:0000259" key="2">
    <source>
        <dbReference type="Pfam" id="PF22725"/>
    </source>
</evidence>